<evidence type="ECO:0000256" key="2">
    <source>
        <dbReference type="SAM" id="Phobius"/>
    </source>
</evidence>
<sequence length="104" mass="12384">MAMEDPVLIVVIVSAVVLLSLPTIFIFLAYHTHKQRKGWKEEHDRAVRSLDREMRRSRERDQMHALRDKKKDNRNDHGNDRDGQQGGQRARYDDRPAVHQDLWR</sequence>
<evidence type="ECO:0000256" key="1">
    <source>
        <dbReference type="SAM" id="MobiDB-lite"/>
    </source>
</evidence>
<accession>A0AAN9YII2</accession>
<gene>
    <name evidence="3" type="ORF">SLS53_003705</name>
</gene>
<proteinExistence type="predicted"/>
<feature type="compositionally biased region" description="Basic and acidic residues" evidence="1">
    <location>
        <begin position="90"/>
        <end position="104"/>
    </location>
</feature>
<keyword evidence="2" id="KW-0472">Membrane</keyword>
<feature type="compositionally biased region" description="Basic and acidic residues" evidence="1">
    <location>
        <begin position="38"/>
        <end position="83"/>
    </location>
</feature>
<keyword evidence="2" id="KW-0812">Transmembrane</keyword>
<evidence type="ECO:0000313" key="3">
    <source>
        <dbReference type="EMBL" id="KAK7744184.1"/>
    </source>
</evidence>
<evidence type="ECO:0000313" key="4">
    <source>
        <dbReference type="Proteomes" id="UP001320245"/>
    </source>
</evidence>
<feature type="transmembrane region" description="Helical" evidence="2">
    <location>
        <begin position="6"/>
        <end position="30"/>
    </location>
</feature>
<feature type="region of interest" description="Disordered" evidence="1">
    <location>
        <begin position="34"/>
        <end position="104"/>
    </location>
</feature>
<keyword evidence="2" id="KW-1133">Transmembrane helix</keyword>
<comment type="caution">
    <text evidence="3">The sequence shown here is derived from an EMBL/GenBank/DDBJ whole genome shotgun (WGS) entry which is preliminary data.</text>
</comment>
<organism evidence="3 4">
    <name type="scientific">Cytospora paraplurivora</name>
    <dbReference type="NCBI Taxonomy" id="2898453"/>
    <lineage>
        <taxon>Eukaryota</taxon>
        <taxon>Fungi</taxon>
        <taxon>Dikarya</taxon>
        <taxon>Ascomycota</taxon>
        <taxon>Pezizomycotina</taxon>
        <taxon>Sordariomycetes</taxon>
        <taxon>Sordariomycetidae</taxon>
        <taxon>Diaporthales</taxon>
        <taxon>Cytosporaceae</taxon>
        <taxon>Cytospora</taxon>
    </lineage>
</organism>
<reference evidence="3 4" key="1">
    <citation type="journal article" date="2023" name="PLoS ONE">
        <title>Cytospora paraplurivora sp. nov. isolated from orchards with fruit tree decline syndrome in Ontario, Canada.</title>
        <authorList>
            <person name="Ilyukhin E."/>
            <person name="Nguyen H.D.T."/>
            <person name="Castle A.J."/>
            <person name="Ellouze W."/>
        </authorList>
    </citation>
    <scope>NUCLEOTIDE SEQUENCE [LARGE SCALE GENOMIC DNA]</scope>
    <source>
        <strain evidence="3 4">FDS-564</strain>
    </source>
</reference>
<dbReference type="EMBL" id="JAJSPL020000011">
    <property type="protein sequence ID" value="KAK7744184.1"/>
    <property type="molecule type" value="Genomic_DNA"/>
</dbReference>
<protein>
    <submittedName>
        <fullName evidence="3">Uncharacterized protein</fullName>
    </submittedName>
</protein>
<keyword evidence="4" id="KW-1185">Reference proteome</keyword>
<dbReference type="Proteomes" id="UP001320245">
    <property type="component" value="Unassembled WGS sequence"/>
</dbReference>
<name>A0AAN9YII2_9PEZI</name>
<dbReference type="AlphaFoldDB" id="A0AAN9YII2"/>